<dbReference type="AlphaFoldDB" id="A0A951P6R6"/>
<name>A0A951P6R6_9CYAN</name>
<reference evidence="1" key="1">
    <citation type="submission" date="2021-05" db="EMBL/GenBank/DDBJ databases">
        <authorList>
            <person name="Pietrasiak N."/>
            <person name="Ward R."/>
            <person name="Stajich J.E."/>
            <person name="Kurbessoian T."/>
        </authorList>
    </citation>
    <scope>NUCLEOTIDE SEQUENCE</scope>
    <source>
        <strain evidence="1">GSE-TBD4-15B</strain>
    </source>
</reference>
<comment type="caution">
    <text evidence="1">The sequence shown here is derived from an EMBL/GenBank/DDBJ whole genome shotgun (WGS) entry which is preliminary data.</text>
</comment>
<sequence length="122" mass="13916">MPTVLKLAQVQSETASDLLSSADVIETMIDLKIQLHQLEQEIQALQPAFFAACLMLNTEKITRQRAIISKRLTPGQWCYSPDILEQESLLKQLKQIFQQDHDPTKGRELSWVIKLLLSATVR</sequence>
<proteinExistence type="predicted"/>
<accession>A0A951P6R6</accession>
<dbReference type="EMBL" id="JAHHHV010000004">
    <property type="protein sequence ID" value="MBW4463991.1"/>
    <property type="molecule type" value="Genomic_DNA"/>
</dbReference>
<evidence type="ECO:0000313" key="2">
    <source>
        <dbReference type="Proteomes" id="UP000707356"/>
    </source>
</evidence>
<organism evidence="1 2">
    <name type="scientific">Pegethrix bostrychoides GSE-TBD4-15B</name>
    <dbReference type="NCBI Taxonomy" id="2839662"/>
    <lineage>
        <taxon>Bacteria</taxon>
        <taxon>Bacillati</taxon>
        <taxon>Cyanobacteriota</taxon>
        <taxon>Cyanophyceae</taxon>
        <taxon>Oculatellales</taxon>
        <taxon>Oculatellaceae</taxon>
        <taxon>Pegethrix</taxon>
    </lineage>
</organism>
<reference evidence="1" key="2">
    <citation type="journal article" date="2022" name="Microbiol. Resour. Announc.">
        <title>Metagenome Sequencing to Explore Phylogenomics of Terrestrial Cyanobacteria.</title>
        <authorList>
            <person name="Ward R.D."/>
            <person name="Stajich J.E."/>
            <person name="Johansen J.R."/>
            <person name="Huntemann M."/>
            <person name="Clum A."/>
            <person name="Foster B."/>
            <person name="Foster B."/>
            <person name="Roux S."/>
            <person name="Palaniappan K."/>
            <person name="Varghese N."/>
            <person name="Mukherjee S."/>
            <person name="Reddy T.B.K."/>
            <person name="Daum C."/>
            <person name="Copeland A."/>
            <person name="Chen I.A."/>
            <person name="Ivanova N.N."/>
            <person name="Kyrpides N.C."/>
            <person name="Shapiro N."/>
            <person name="Eloe-Fadrosh E.A."/>
            <person name="Pietrasiak N."/>
        </authorList>
    </citation>
    <scope>NUCLEOTIDE SEQUENCE</scope>
    <source>
        <strain evidence="1">GSE-TBD4-15B</strain>
    </source>
</reference>
<evidence type="ECO:0000313" key="1">
    <source>
        <dbReference type="EMBL" id="MBW4463991.1"/>
    </source>
</evidence>
<dbReference type="Proteomes" id="UP000707356">
    <property type="component" value="Unassembled WGS sequence"/>
</dbReference>
<gene>
    <name evidence="1" type="ORF">KME07_00940</name>
</gene>
<protein>
    <submittedName>
        <fullName evidence="1">Uncharacterized protein</fullName>
    </submittedName>
</protein>